<keyword evidence="3" id="KW-0285">Flavoprotein</keyword>
<keyword evidence="5 8" id="KW-0274">FAD</keyword>
<keyword evidence="11" id="KW-1185">Reference proteome</keyword>
<comment type="similarity">
    <text evidence="2">Belongs to the GMC oxidoreductase family.</text>
</comment>
<protein>
    <recommendedName>
        <fullName evidence="9">Glucose-methanol-choline oxidoreductase N-terminal domain-containing protein</fullName>
    </recommendedName>
</protein>
<evidence type="ECO:0000256" key="7">
    <source>
        <dbReference type="ARBA" id="ARBA00023180"/>
    </source>
</evidence>
<dbReference type="EMBL" id="JAACJN010000139">
    <property type="protein sequence ID" value="KAF5367852.1"/>
    <property type="molecule type" value="Genomic_DNA"/>
</dbReference>
<accession>A0A8H5LSE9</accession>
<dbReference type="PIRSF" id="PIRSF000137">
    <property type="entry name" value="Alcohol_oxidase"/>
    <property type="match status" value="1"/>
</dbReference>
<dbReference type="Gene3D" id="3.30.560.10">
    <property type="entry name" value="Glucose Oxidase, domain 3"/>
    <property type="match status" value="1"/>
</dbReference>
<dbReference type="PROSITE" id="PS00624">
    <property type="entry name" value="GMC_OXRED_2"/>
    <property type="match status" value="1"/>
</dbReference>
<keyword evidence="7" id="KW-0325">Glycoprotein</keyword>
<dbReference type="AlphaFoldDB" id="A0A8H5LSE9"/>
<dbReference type="InterPro" id="IPR012132">
    <property type="entry name" value="GMC_OxRdtase"/>
</dbReference>
<dbReference type="Pfam" id="PF05199">
    <property type="entry name" value="GMC_oxred_C"/>
    <property type="match status" value="1"/>
</dbReference>
<evidence type="ECO:0000256" key="6">
    <source>
        <dbReference type="ARBA" id="ARBA00023002"/>
    </source>
</evidence>
<dbReference type="OrthoDB" id="269227at2759"/>
<dbReference type="SUPFAM" id="SSF54373">
    <property type="entry name" value="FAD-linked reductases, C-terminal domain"/>
    <property type="match status" value="1"/>
</dbReference>
<dbReference type="Gene3D" id="3.50.50.60">
    <property type="entry name" value="FAD/NAD(P)-binding domain"/>
    <property type="match status" value="1"/>
</dbReference>
<evidence type="ECO:0000256" key="4">
    <source>
        <dbReference type="ARBA" id="ARBA00022729"/>
    </source>
</evidence>
<dbReference type="InterPro" id="IPR000172">
    <property type="entry name" value="GMC_OxRdtase_N"/>
</dbReference>
<dbReference type="InterPro" id="IPR036188">
    <property type="entry name" value="FAD/NAD-bd_sf"/>
</dbReference>
<feature type="binding site" evidence="8">
    <location>
        <position position="249"/>
    </location>
    <ligand>
        <name>FAD</name>
        <dbReference type="ChEBI" id="CHEBI:57692"/>
    </ligand>
</feature>
<evidence type="ECO:0000256" key="2">
    <source>
        <dbReference type="ARBA" id="ARBA00010790"/>
    </source>
</evidence>
<evidence type="ECO:0000256" key="1">
    <source>
        <dbReference type="ARBA" id="ARBA00001974"/>
    </source>
</evidence>
<organism evidence="10 11">
    <name type="scientific">Collybiopsis confluens</name>
    <dbReference type="NCBI Taxonomy" id="2823264"/>
    <lineage>
        <taxon>Eukaryota</taxon>
        <taxon>Fungi</taxon>
        <taxon>Dikarya</taxon>
        <taxon>Basidiomycota</taxon>
        <taxon>Agaricomycotina</taxon>
        <taxon>Agaricomycetes</taxon>
        <taxon>Agaricomycetidae</taxon>
        <taxon>Agaricales</taxon>
        <taxon>Marasmiineae</taxon>
        <taxon>Omphalotaceae</taxon>
        <taxon>Collybiopsis</taxon>
    </lineage>
</organism>
<comment type="cofactor">
    <cofactor evidence="1 8">
        <name>FAD</name>
        <dbReference type="ChEBI" id="CHEBI:57692"/>
    </cofactor>
</comment>
<keyword evidence="4" id="KW-0732">Signal</keyword>
<proteinExistence type="inferred from homology"/>
<dbReference type="Pfam" id="PF00732">
    <property type="entry name" value="GMC_oxred_N"/>
    <property type="match status" value="1"/>
</dbReference>
<dbReference type="GO" id="GO:0050660">
    <property type="term" value="F:flavin adenine dinucleotide binding"/>
    <property type="evidence" value="ECO:0007669"/>
    <property type="project" value="InterPro"/>
</dbReference>
<sequence>MPIVFPSEFTSTKFDYLIVGGGNAGLTLGVRLSEDPNITVGIIEAGTHEVDVPEITIPGLLASTINNPKYDWAFYSTPQRHADGQALLQPRGKGLGGSTLINFLGLSRANKDEYDLIEKLGNPGWNWDSLLGYMKKSENTILTNSDPPFHGSEECKAYGQHVYEFNGQNGPVYKTFPAFRSDVQKKVIETYKNLGVSPNPDGNNGSNIGAVTLLTSVDPRSMTRSSAFAACFRANEGRKNLLVLTNAQVVKILLKPTEDGLQKAIGVDLVVLDDGMGTREGPHILTVQNVARDIIVSAGSFQSPQLLELSGIGNADILSEHGIPCRVPLPGVGENLQDHVCVRTFAEINKDCETADELAIWEVLKSQELSIRNSSEKKGHLTSIFSSLYTFLPSSRIMDLENVNEWLERAIIQQDQQRAVDRGYERQREVLRKWIVDDKQAQIEIINYAGHQGATGLKPVPGKRYNTFTAVLMHPLSRGTVHVSSNDPLAPPEINPNYLSDESDLEVLVKGLKFMLNLYSTPPFEQLVKELVLPPPPAMESEKNLKKWVKKSITHVYHPVGTCAMMPREDGGVVDSKLKVYGTSNLRVADCSILPL</sequence>
<evidence type="ECO:0000259" key="9">
    <source>
        <dbReference type="PROSITE" id="PS00624"/>
    </source>
</evidence>
<dbReference type="PANTHER" id="PTHR11552:SF201">
    <property type="entry name" value="GLUCOSE-METHANOL-CHOLINE OXIDOREDUCTASE N-TERMINAL DOMAIN-CONTAINING PROTEIN"/>
    <property type="match status" value="1"/>
</dbReference>
<evidence type="ECO:0000256" key="8">
    <source>
        <dbReference type="PIRSR" id="PIRSR000137-2"/>
    </source>
</evidence>
<gene>
    <name evidence="10" type="ORF">D9757_013698</name>
</gene>
<evidence type="ECO:0000256" key="5">
    <source>
        <dbReference type="ARBA" id="ARBA00022827"/>
    </source>
</evidence>
<evidence type="ECO:0000256" key="3">
    <source>
        <dbReference type="ARBA" id="ARBA00022630"/>
    </source>
</evidence>
<feature type="domain" description="Glucose-methanol-choline oxidoreductase N-terminal" evidence="9">
    <location>
        <begin position="299"/>
        <end position="313"/>
    </location>
</feature>
<dbReference type="SUPFAM" id="SSF51905">
    <property type="entry name" value="FAD/NAD(P)-binding domain"/>
    <property type="match status" value="1"/>
</dbReference>
<dbReference type="PANTHER" id="PTHR11552">
    <property type="entry name" value="GLUCOSE-METHANOL-CHOLINE GMC OXIDOREDUCTASE"/>
    <property type="match status" value="1"/>
</dbReference>
<dbReference type="InterPro" id="IPR007867">
    <property type="entry name" value="GMC_OxRtase_C"/>
</dbReference>
<evidence type="ECO:0000313" key="10">
    <source>
        <dbReference type="EMBL" id="KAF5367852.1"/>
    </source>
</evidence>
<reference evidence="10 11" key="1">
    <citation type="journal article" date="2020" name="ISME J.">
        <title>Uncovering the hidden diversity of litter-decomposition mechanisms in mushroom-forming fungi.</title>
        <authorList>
            <person name="Floudas D."/>
            <person name="Bentzer J."/>
            <person name="Ahren D."/>
            <person name="Johansson T."/>
            <person name="Persson P."/>
            <person name="Tunlid A."/>
        </authorList>
    </citation>
    <scope>NUCLEOTIDE SEQUENCE [LARGE SCALE GENOMIC DNA]</scope>
    <source>
        <strain evidence="10 11">CBS 406.79</strain>
    </source>
</reference>
<keyword evidence="6" id="KW-0560">Oxidoreductase</keyword>
<dbReference type="Proteomes" id="UP000518752">
    <property type="component" value="Unassembled WGS sequence"/>
</dbReference>
<comment type="caution">
    <text evidence="10">The sequence shown here is derived from an EMBL/GenBank/DDBJ whole genome shotgun (WGS) entry which is preliminary data.</text>
</comment>
<evidence type="ECO:0000313" key="11">
    <source>
        <dbReference type="Proteomes" id="UP000518752"/>
    </source>
</evidence>
<name>A0A8H5LSE9_9AGAR</name>
<dbReference type="GO" id="GO:0016614">
    <property type="term" value="F:oxidoreductase activity, acting on CH-OH group of donors"/>
    <property type="evidence" value="ECO:0007669"/>
    <property type="project" value="InterPro"/>
</dbReference>